<reference evidence="2" key="3">
    <citation type="submission" date="2018-12" db="EMBL/GenBank/DDBJ databases">
        <title>G10K-VGP greater horseshoe bat female genome, primary haplotype.</title>
        <authorList>
            <person name="Teeling E."/>
            <person name="Myers G."/>
            <person name="Vernes S."/>
            <person name="Pippel M."/>
            <person name="Winkler S."/>
            <person name="Fedrigo O."/>
            <person name="Rhie A."/>
            <person name="Koren S."/>
            <person name="Phillippy A."/>
            <person name="Lewin H."/>
            <person name="Damas J."/>
            <person name="Howe K."/>
            <person name="Mountcastle J."/>
            <person name="Jarvis E.D."/>
        </authorList>
    </citation>
    <scope>NUCLEOTIDE SEQUENCE [LARGE SCALE GENOMIC DNA]</scope>
</reference>
<proteinExistence type="predicted"/>
<keyword evidence="2" id="KW-1185">Reference proteome</keyword>
<reference evidence="1 2" key="1">
    <citation type="journal article" date="2015" name="Annu Rev Anim Biosci">
        <title>The Genome 10K Project: a way forward.</title>
        <authorList>
            <person name="Koepfli K.P."/>
            <person name="Paten B."/>
            <person name="O'Brien S.J."/>
            <person name="Koepfli K.P."/>
            <person name="Paten B."/>
            <person name="Antunes A."/>
            <person name="Belov K."/>
            <person name="Bustamante C."/>
            <person name="Castoe T.A."/>
            <person name="Clawson H."/>
            <person name="Crawford A.J."/>
            <person name="Diekhans M."/>
            <person name="Distel D."/>
            <person name="Durbin R."/>
            <person name="Earl D."/>
            <person name="Fujita M.K."/>
            <person name="Gamble T."/>
            <person name="Georges A."/>
            <person name="Gemmell N."/>
            <person name="Gilbert M.T."/>
            <person name="Graves J.M."/>
            <person name="Green R.E."/>
            <person name="Hickey G."/>
            <person name="Jarvis E.D."/>
            <person name="Johnson W."/>
            <person name="Komissarov A."/>
            <person name="Korf I."/>
            <person name="Kuhn R."/>
            <person name="Larkin D.M."/>
            <person name="Lewin H."/>
            <person name="Lopez J.V."/>
            <person name="Ma J."/>
            <person name="Marques-Bonet T."/>
            <person name="Miller W."/>
            <person name="Murphy R."/>
            <person name="Pevzner P."/>
            <person name="Shapiro B."/>
            <person name="Steiner C."/>
            <person name="Tamazian G."/>
            <person name="Venkatesh B."/>
            <person name="Wang J."/>
            <person name="Wayne R."/>
            <person name="Wiley E."/>
            <person name="Yang H."/>
            <person name="Zhang G."/>
            <person name="Haussler D."/>
            <person name="Ryder O."/>
            <person name="O'Brien S.J."/>
        </authorList>
    </citation>
    <scope>NUCLEOTIDE SEQUENCE</scope>
</reference>
<dbReference type="AlphaFoldDB" id="A0A671EQ05"/>
<dbReference type="Proteomes" id="UP000472240">
    <property type="component" value="Chromosome 12"/>
</dbReference>
<name>A0A671EQ05_RHIFE</name>
<reference evidence="1 2" key="2">
    <citation type="journal article" date="2018" name="Annu Rev Anim Biosci">
        <title>Bat Biology, Genomes, and the Bat1K Project: To Generate Chromosome-Level Genomes for All Living Bat Species.</title>
        <authorList>
            <person name="Teeling E.C."/>
            <person name="Vernes S.C."/>
            <person name="Davalos L.M."/>
            <person name="Ray D.A."/>
            <person name="Gilbert M.T.P."/>
            <person name="Myers E."/>
        </authorList>
    </citation>
    <scope>NUCLEOTIDE SEQUENCE</scope>
</reference>
<reference evidence="1" key="5">
    <citation type="submission" date="2025-09" db="UniProtKB">
        <authorList>
            <consortium name="Ensembl"/>
        </authorList>
    </citation>
    <scope>IDENTIFICATION</scope>
</reference>
<reference evidence="1" key="4">
    <citation type="submission" date="2025-08" db="UniProtKB">
        <authorList>
            <consortium name="Ensembl"/>
        </authorList>
    </citation>
    <scope>IDENTIFICATION</scope>
</reference>
<evidence type="ECO:0000313" key="2">
    <source>
        <dbReference type="Proteomes" id="UP000472240"/>
    </source>
</evidence>
<accession>A0A671EQ05</accession>
<dbReference type="Ensembl" id="ENSRFET00010013643.1">
    <property type="protein sequence ID" value="ENSRFEP00010012472.1"/>
    <property type="gene ID" value="ENSRFEG00010008467.1"/>
</dbReference>
<dbReference type="InParanoid" id="A0A671EQ05"/>
<protein>
    <submittedName>
        <fullName evidence="1">Uncharacterized protein</fullName>
    </submittedName>
</protein>
<sequence length="98" mass="11051">IQVLLDSLASPPRFMPYFLPAPSPTRWPHSSGRLLRPRQPFFPLFCLSGSVVLRPHGAVSQGLFQGETFPLESSKGAGQLRAHYLVWPETKRLDLLWP</sequence>
<evidence type="ECO:0000313" key="1">
    <source>
        <dbReference type="Ensembl" id="ENSRFEP00010012472.1"/>
    </source>
</evidence>
<organism evidence="1 2">
    <name type="scientific">Rhinolophus ferrumequinum</name>
    <name type="common">Greater horseshoe bat</name>
    <dbReference type="NCBI Taxonomy" id="59479"/>
    <lineage>
        <taxon>Eukaryota</taxon>
        <taxon>Metazoa</taxon>
        <taxon>Chordata</taxon>
        <taxon>Craniata</taxon>
        <taxon>Vertebrata</taxon>
        <taxon>Euteleostomi</taxon>
        <taxon>Mammalia</taxon>
        <taxon>Eutheria</taxon>
        <taxon>Laurasiatheria</taxon>
        <taxon>Chiroptera</taxon>
        <taxon>Yinpterochiroptera</taxon>
        <taxon>Rhinolophoidea</taxon>
        <taxon>Rhinolophidae</taxon>
        <taxon>Rhinolophinae</taxon>
        <taxon>Rhinolophus</taxon>
    </lineage>
</organism>